<dbReference type="GO" id="GO:0016151">
    <property type="term" value="F:nickel cation binding"/>
    <property type="evidence" value="ECO:0007669"/>
    <property type="project" value="InterPro"/>
</dbReference>
<dbReference type="GO" id="GO:0015675">
    <property type="term" value="P:nickel cation transport"/>
    <property type="evidence" value="ECO:0007669"/>
    <property type="project" value="InterPro"/>
</dbReference>
<dbReference type="GO" id="GO:0015833">
    <property type="term" value="P:peptide transport"/>
    <property type="evidence" value="ECO:0007669"/>
    <property type="project" value="TreeGrafter"/>
</dbReference>
<dbReference type="SUPFAM" id="SSF53850">
    <property type="entry name" value="Periplasmic binding protein-like II"/>
    <property type="match status" value="1"/>
</dbReference>
<gene>
    <name evidence="3" type="primary">nikA</name>
    <name evidence="3" type="ORF">CRI88_11100</name>
</gene>
<evidence type="ECO:0000259" key="2">
    <source>
        <dbReference type="Pfam" id="PF00496"/>
    </source>
</evidence>
<dbReference type="Proteomes" id="UP000234956">
    <property type="component" value="Unassembled WGS sequence"/>
</dbReference>
<evidence type="ECO:0000256" key="1">
    <source>
        <dbReference type="SAM" id="SignalP"/>
    </source>
</evidence>
<dbReference type="PANTHER" id="PTHR30290">
    <property type="entry name" value="PERIPLASMIC BINDING COMPONENT OF ABC TRANSPORTER"/>
    <property type="match status" value="1"/>
</dbReference>
<dbReference type="PANTHER" id="PTHR30290:SF37">
    <property type="entry name" value="NICKEL-BINDING PERIPLASMIC PROTEIN"/>
    <property type="match status" value="1"/>
</dbReference>
<evidence type="ECO:0000313" key="4">
    <source>
        <dbReference type="Proteomes" id="UP000234956"/>
    </source>
</evidence>
<dbReference type="Gene3D" id="3.10.105.10">
    <property type="entry name" value="Dipeptide-binding Protein, Domain 3"/>
    <property type="match status" value="1"/>
</dbReference>
<dbReference type="InterPro" id="IPR030678">
    <property type="entry name" value="Peptide/Ni-bd"/>
</dbReference>
<dbReference type="NCBIfam" id="TIGR02294">
    <property type="entry name" value="nickel_nikA"/>
    <property type="match status" value="1"/>
</dbReference>
<dbReference type="InterPro" id="IPR000914">
    <property type="entry name" value="SBP_5_dom"/>
</dbReference>
<dbReference type="GO" id="GO:0043190">
    <property type="term" value="C:ATP-binding cassette (ABC) transporter complex"/>
    <property type="evidence" value="ECO:0007669"/>
    <property type="project" value="InterPro"/>
</dbReference>
<dbReference type="CDD" id="cd08489">
    <property type="entry name" value="PBP2_NikA"/>
    <property type="match status" value="1"/>
</dbReference>
<dbReference type="GO" id="GO:0020037">
    <property type="term" value="F:heme binding"/>
    <property type="evidence" value="ECO:0007669"/>
    <property type="project" value="InterPro"/>
</dbReference>
<protein>
    <submittedName>
        <fullName evidence="3">Nickel ABC transporter, nickel/metallophore periplasmic binding protein</fullName>
    </submittedName>
</protein>
<keyword evidence="1" id="KW-0732">Signal</keyword>
<dbReference type="InterPro" id="IPR039424">
    <property type="entry name" value="SBP_5"/>
</dbReference>
<name>A0A2I0UYY0_9BACI</name>
<comment type="caution">
    <text evidence="3">The sequence shown here is derived from an EMBL/GenBank/DDBJ whole genome shotgun (WGS) entry which is preliminary data.</text>
</comment>
<feature type="domain" description="Solute-binding protein family 5" evidence="2">
    <location>
        <begin position="80"/>
        <end position="451"/>
    </location>
</feature>
<organism evidence="3 4">
    <name type="scientific">Lysinibacillus fusiformis</name>
    <dbReference type="NCBI Taxonomy" id="28031"/>
    <lineage>
        <taxon>Bacteria</taxon>
        <taxon>Bacillati</taxon>
        <taxon>Bacillota</taxon>
        <taxon>Bacilli</taxon>
        <taxon>Bacillales</taxon>
        <taxon>Bacillaceae</taxon>
        <taxon>Lysinibacillus</taxon>
    </lineage>
</organism>
<dbReference type="Pfam" id="PF00496">
    <property type="entry name" value="SBP_bac_5"/>
    <property type="match status" value="1"/>
</dbReference>
<sequence length="533" mass="60465">MLKRKYFLFIPLFVLLFLVACSDDTAPNAGEESSVNKNTLKMSWPSDIGEANPHLYSPNEMFAQALLYDPLVAYGNDGTISPGLAENWDISEDGKEYTFHLREGVVYSDGSMLTADNVKRNFETVIGNSLAHSWLEVVTVIDEVEVIDELTIKVSLKESYYPFLQELALIRPLRMLGDAGFPDSGNTADGIKKPIGTGPWILNEADENHAVFTRNENYWGEKPSIEKVEVKYIADSQMRMMALENGEIDLIFGSSQLTPIEFTTLRQNDEYLTEVSDPLSTRILSLNTTFGVTKYKEVRLALQHALDRQTIIDHILSGMEQEAHSLFSPGFPYSDIEIEEYNFDVEKSKKILDKAGWIVDGKTGIRSKNGEKLELLMAYNSSDQIHKAIYEYLQGAWKEVGADVKLVAEDNQVYYARTKAGEYNIVMNDTWGAPYDPHMYIRTMTGEQQIGNYSIMGTDSSDKLIEEITRVIRSTDVTERASLYESIIQTIQQEAIFIPISYKQNYLVANDVFKKIKFSPQQFEVPINLYEMK</sequence>
<feature type="chain" id="PRO_5038879834" evidence="1">
    <location>
        <begin position="23"/>
        <end position="533"/>
    </location>
</feature>
<accession>A0A2I0UYY0</accession>
<dbReference type="GO" id="GO:1904680">
    <property type="term" value="F:peptide transmembrane transporter activity"/>
    <property type="evidence" value="ECO:0007669"/>
    <property type="project" value="TreeGrafter"/>
</dbReference>
<reference evidence="3 4" key="1">
    <citation type="submission" date="2017-10" db="EMBL/GenBank/DDBJ databases">
        <title>Draft genome of Lysinibacillus fusiformis strain Juneja, a laboratory-derived pathogen of Drosophila melanogaster.</title>
        <authorList>
            <person name="Smith B.R."/>
            <person name="Unckless R.L."/>
        </authorList>
    </citation>
    <scope>NUCLEOTIDE SEQUENCE [LARGE SCALE GENOMIC DNA]</scope>
    <source>
        <strain evidence="3 4">Juneja</strain>
    </source>
</reference>
<dbReference type="InterPro" id="IPR011980">
    <property type="entry name" value="CntA-like"/>
</dbReference>
<dbReference type="Gene3D" id="3.40.190.10">
    <property type="entry name" value="Periplasmic binding protein-like II"/>
    <property type="match status" value="1"/>
</dbReference>
<dbReference type="PIRSF" id="PIRSF002741">
    <property type="entry name" value="MppA"/>
    <property type="match status" value="1"/>
</dbReference>
<dbReference type="PROSITE" id="PS51257">
    <property type="entry name" value="PROKAR_LIPOPROTEIN"/>
    <property type="match status" value="1"/>
</dbReference>
<evidence type="ECO:0000313" key="3">
    <source>
        <dbReference type="EMBL" id="PKU51268.1"/>
    </source>
</evidence>
<feature type="signal peptide" evidence="1">
    <location>
        <begin position="1"/>
        <end position="22"/>
    </location>
</feature>
<dbReference type="EMBL" id="PDFK01000003">
    <property type="protein sequence ID" value="PKU51268.1"/>
    <property type="molecule type" value="Genomic_DNA"/>
</dbReference>
<dbReference type="AlphaFoldDB" id="A0A2I0UYY0"/>
<dbReference type="RefSeq" id="WP_101966619.1">
    <property type="nucleotide sequence ID" value="NZ_PDFK01000003.1"/>
</dbReference>
<dbReference type="GO" id="GO:0030288">
    <property type="term" value="C:outer membrane-bounded periplasmic space"/>
    <property type="evidence" value="ECO:0007669"/>
    <property type="project" value="TreeGrafter"/>
</dbReference>
<proteinExistence type="predicted"/>